<dbReference type="InterPro" id="IPR003439">
    <property type="entry name" value="ABC_transporter-like_ATP-bd"/>
</dbReference>
<dbReference type="GO" id="GO:0140359">
    <property type="term" value="F:ABC-type transporter activity"/>
    <property type="evidence" value="ECO:0007669"/>
    <property type="project" value="InterPro"/>
</dbReference>
<dbReference type="Pfam" id="PF14524">
    <property type="entry name" value="Wzt_C"/>
    <property type="match status" value="1"/>
</dbReference>
<evidence type="ECO:0000313" key="8">
    <source>
        <dbReference type="Proteomes" id="UP000593765"/>
    </source>
</evidence>
<dbReference type="InterPro" id="IPR027417">
    <property type="entry name" value="P-loop_NTPase"/>
</dbReference>
<gene>
    <name evidence="7" type="ORF">IPV69_19245</name>
</gene>
<keyword evidence="4 7" id="KW-0067">ATP-binding</keyword>
<evidence type="ECO:0000256" key="1">
    <source>
        <dbReference type="ARBA" id="ARBA00005417"/>
    </source>
</evidence>
<dbReference type="Gene3D" id="2.70.50.60">
    <property type="entry name" value="abc- transporter (atp binding component) like domain"/>
    <property type="match status" value="1"/>
</dbReference>
<evidence type="ECO:0000256" key="3">
    <source>
        <dbReference type="ARBA" id="ARBA00022741"/>
    </source>
</evidence>
<keyword evidence="2" id="KW-0813">Transport</keyword>
<dbReference type="PANTHER" id="PTHR46743:SF2">
    <property type="entry name" value="TEICHOIC ACIDS EXPORT ATP-BINDING PROTEIN TAGH"/>
    <property type="match status" value="1"/>
</dbReference>
<dbReference type="InterPro" id="IPR029439">
    <property type="entry name" value="Wzt_C"/>
</dbReference>
<dbReference type="GO" id="GO:0016020">
    <property type="term" value="C:membrane"/>
    <property type="evidence" value="ECO:0007669"/>
    <property type="project" value="InterPro"/>
</dbReference>
<feature type="domain" description="ABC transporter" evidence="6">
    <location>
        <begin position="15"/>
        <end position="257"/>
    </location>
</feature>
<dbReference type="AlphaFoldDB" id="A0A7M2WS83"/>
<feature type="compositionally biased region" description="Polar residues" evidence="5">
    <location>
        <begin position="489"/>
        <end position="505"/>
    </location>
</feature>
<evidence type="ECO:0000256" key="5">
    <source>
        <dbReference type="SAM" id="MobiDB-lite"/>
    </source>
</evidence>
<dbReference type="PANTHER" id="PTHR46743">
    <property type="entry name" value="TEICHOIC ACIDS EXPORT ATP-BINDING PROTEIN TAGH"/>
    <property type="match status" value="1"/>
</dbReference>
<proteinExistence type="inferred from homology"/>
<dbReference type="CDD" id="cd10147">
    <property type="entry name" value="Wzt_C-like"/>
    <property type="match status" value="1"/>
</dbReference>
<dbReference type="InterPro" id="IPR003593">
    <property type="entry name" value="AAA+_ATPase"/>
</dbReference>
<dbReference type="KEGG" id="hbs:IPV69_19245"/>
<dbReference type="GO" id="GO:0005524">
    <property type="term" value="F:ATP binding"/>
    <property type="evidence" value="ECO:0007669"/>
    <property type="project" value="UniProtKB-KW"/>
</dbReference>
<dbReference type="PROSITE" id="PS50893">
    <property type="entry name" value="ABC_TRANSPORTER_2"/>
    <property type="match status" value="1"/>
</dbReference>
<dbReference type="GO" id="GO:0016887">
    <property type="term" value="F:ATP hydrolysis activity"/>
    <property type="evidence" value="ECO:0007669"/>
    <property type="project" value="InterPro"/>
</dbReference>
<dbReference type="PROSITE" id="PS00211">
    <property type="entry name" value="ABC_TRANSPORTER_1"/>
    <property type="match status" value="1"/>
</dbReference>
<feature type="region of interest" description="Disordered" evidence="5">
    <location>
        <begin position="481"/>
        <end position="505"/>
    </location>
</feature>
<organism evidence="7 8">
    <name type="scientific">Humisphaera borealis</name>
    <dbReference type="NCBI Taxonomy" id="2807512"/>
    <lineage>
        <taxon>Bacteria</taxon>
        <taxon>Pseudomonadati</taxon>
        <taxon>Planctomycetota</taxon>
        <taxon>Phycisphaerae</taxon>
        <taxon>Tepidisphaerales</taxon>
        <taxon>Tepidisphaeraceae</taxon>
        <taxon>Humisphaera</taxon>
    </lineage>
</organism>
<name>A0A7M2WS83_9BACT</name>
<dbReference type="InterPro" id="IPR017871">
    <property type="entry name" value="ABC_transporter-like_CS"/>
</dbReference>
<sequence>MSDGSPGDISEQPAVRVERLGKKFAIYPTPWKRAAEWLSLGRRKLHDDFWALRDVSFSLSRGESLGVIGVNGSGKSTLLKILSGALYPTEGTFVARGRVLSLLELGTGVNPLLTGRQNVITSSRLLDFPGGYAEQKLPEIERFADLPPGFFDRPVGLYSSGMLVRLVFSMFACFDPDVFVVDEALSVGDVFFQQKCTQRLQEMRAGGTTMLFVSHDLAAVEALCDRVLVLHGGTVRHDGDKKTGIGIYYALGGAGQPGTRASVPAPTHMSPAATAGDDARVPSEAPEVIEAAPQFQPVSLDLSRTLPWQRPDMREGFGTGAVEITGVCFARDDGSPEPVVQQGQWLSVFMQTVGLHDAKAVNLGVAVFDRHNRLLFARGWVNAGLMPIDMTAGMDIVTRFAIKLDLEPGEYTLTLSAGQALPDPTSPIGWNQHIGGDRYRELPHAAKIAVIPAAGRPRTSFGPANLRSRVDGVILGSRSESIPGAAPITPNTASTLTPHSSPQSA</sequence>
<reference evidence="7 8" key="1">
    <citation type="submission" date="2020-10" db="EMBL/GenBank/DDBJ databases">
        <title>Wide distribution of Phycisphaera-like planctomycetes from WD2101 soil group in peatlands and genome analysis of the first cultivated representative.</title>
        <authorList>
            <person name="Dedysh S.N."/>
            <person name="Beletsky A.V."/>
            <person name="Ivanova A."/>
            <person name="Kulichevskaya I.S."/>
            <person name="Suzina N.E."/>
            <person name="Philippov D.A."/>
            <person name="Rakitin A.L."/>
            <person name="Mardanov A.V."/>
            <person name="Ravin N.V."/>
        </authorList>
    </citation>
    <scope>NUCLEOTIDE SEQUENCE [LARGE SCALE GENOMIC DNA]</scope>
    <source>
        <strain evidence="7 8">M1803</strain>
    </source>
</reference>
<dbReference type="InterPro" id="IPR050683">
    <property type="entry name" value="Bact_Polysacc_Export_ATP-bd"/>
</dbReference>
<dbReference type="InterPro" id="IPR015860">
    <property type="entry name" value="ABC_transpr_TagH-like"/>
</dbReference>
<protein>
    <submittedName>
        <fullName evidence="7">ABC transporter ATP-binding protein</fullName>
    </submittedName>
</protein>
<dbReference type="SMART" id="SM00382">
    <property type="entry name" value="AAA"/>
    <property type="match status" value="1"/>
</dbReference>
<comment type="similarity">
    <text evidence="1">Belongs to the ABC transporter superfamily.</text>
</comment>
<accession>A0A7M2WS83</accession>
<evidence type="ECO:0000313" key="7">
    <source>
        <dbReference type="EMBL" id="QOV88368.1"/>
    </source>
</evidence>
<keyword evidence="8" id="KW-1185">Reference proteome</keyword>
<evidence type="ECO:0000256" key="2">
    <source>
        <dbReference type="ARBA" id="ARBA00022448"/>
    </source>
</evidence>
<dbReference type="RefSeq" id="WP_206291347.1">
    <property type="nucleotide sequence ID" value="NZ_CP063458.1"/>
</dbReference>
<dbReference type="EMBL" id="CP063458">
    <property type="protein sequence ID" value="QOV88368.1"/>
    <property type="molecule type" value="Genomic_DNA"/>
</dbReference>
<feature type="region of interest" description="Disordered" evidence="5">
    <location>
        <begin position="259"/>
        <end position="279"/>
    </location>
</feature>
<dbReference type="Gene3D" id="3.40.50.300">
    <property type="entry name" value="P-loop containing nucleotide triphosphate hydrolases"/>
    <property type="match status" value="1"/>
</dbReference>
<evidence type="ECO:0000256" key="4">
    <source>
        <dbReference type="ARBA" id="ARBA00022840"/>
    </source>
</evidence>
<dbReference type="Pfam" id="PF00005">
    <property type="entry name" value="ABC_tran"/>
    <property type="match status" value="1"/>
</dbReference>
<dbReference type="SUPFAM" id="SSF52540">
    <property type="entry name" value="P-loop containing nucleoside triphosphate hydrolases"/>
    <property type="match status" value="1"/>
</dbReference>
<keyword evidence="3" id="KW-0547">Nucleotide-binding</keyword>
<dbReference type="Proteomes" id="UP000593765">
    <property type="component" value="Chromosome"/>
</dbReference>
<evidence type="ECO:0000259" key="6">
    <source>
        <dbReference type="PROSITE" id="PS50893"/>
    </source>
</evidence>
<dbReference type="CDD" id="cd03220">
    <property type="entry name" value="ABC_KpsT_Wzt"/>
    <property type="match status" value="1"/>
</dbReference>